<evidence type="ECO:0000256" key="5">
    <source>
        <dbReference type="ARBA" id="ARBA00022490"/>
    </source>
</evidence>
<dbReference type="PIRSF" id="PIRSF016478">
    <property type="entry name" value="Coatomer_esu"/>
    <property type="match status" value="1"/>
</dbReference>
<dbReference type="PANTHER" id="PTHR10805:SF0">
    <property type="entry name" value="COATOMER SUBUNIT EPSILON"/>
    <property type="match status" value="1"/>
</dbReference>
<evidence type="ECO:0000256" key="4">
    <source>
        <dbReference type="ARBA" id="ARBA00022448"/>
    </source>
</evidence>
<dbReference type="Gene3D" id="1.25.40.10">
    <property type="entry name" value="Tetratricopeptide repeat domain"/>
    <property type="match status" value="1"/>
</dbReference>
<dbReference type="GO" id="GO:0006888">
    <property type="term" value="P:endoplasmic reticulum to Golgi vesicle-mediated transport"/>
    <property type="evidence" value="ECO:0007669"/>
    <property type="project" value="TreeGrafter"/>
</dbReference>
<protein>
    <recommendedName>
        <fullName evidence="11">Coatomer subunit epsilon</fullName>
    </recommendedName>
</protein>
<evidence type="ECO:0000256" key="11">
    <source>
        <dbReference type="PIRNR" id="PIRNR016478"/>
    </source>
</evidence>
<dbReference type="PANTHER" id="PTHR10805">
    <property type="entry name" value="COATOMER SUBUNIT EPSILON"/>
    <property type="match status" value="1"/>
</dbReference>
<keyword evidence="7 11" id="KW-0653">Protein transport</keyword>
<evidence type="ECO:0000313" key="13">
    <source>
        <dbReference type="Proteomes" id="UP001322277"/>
    </source>
</evidence>
<evidence type="ECO:0000313" key="12">
    <source>
        <dbReference type="EMBL" id="WQF89057.1"/>
    </source>
</evidence>
<reference evidence="13" key="1">
    <citation type="journal article" date="2023" name="bioRxiv">
        <title>Complete genome of the Medicago anthracnose fungus, Colletotrichum destructivum, reveals a mini-chromosome-like region within a core chromosome.</title>
        <authorList>
            <person name="Lapalu N."/>
            <person name="Simon A."/>
            <person name="Lu A."/>
            <person name="Plaumann P.-L."/>
            <person name="Amselem J."/>
            <person name="Pigne S."/>
            <person name="Auger A."/>
            <person name="Koch C."/>
            <person name="Dallery J.-F."/>
            <person name="O'Connell R.J."/>
        </authorList>
    </citation>
    <scope>NUCLEOTIDE SEQUENCE [LARGE SCALE GENOMIC DNA]</scope>
    <source>
        <strain evidence="13">CBS 520.97</strain>
    </source>
</reference>
<keyword evidence="10 11" id="KW-0968">Cytoplasmic vesicle</keyword>
<dbReference type="SUPFAM" id="SSF48452">
    <property type="entry name" value="TPR-like"/>
    <property type="match status" value="1"/>
</dbReference>
<dbReference type="RefSeq" id="XP_062786278.1">
    <property type="nucleotide sequence ID" value="XM_062930227.1"/>
</dbReference>
<dbReference type="Pfam" id="PF04733">
    <property type="entry name" value="Coatomer_E"/>
    <property type="match status" value="1"/>
</dbReference>
<keyword evidence="4 11" id="KW-0813">Transport</keyword>
<dbReference type="GeneID" id="87950571"/>
<dbReference type="GO" id="GO:0006891">
    <property type="term" value="P:intra-Golgi vesicle-mediated transport"/>
    <property type="evidence" value="ECO:0007669"/>
    <property type="project" value="TreeGrafter"/>
</dbReference>
<comment type="subcellular location">
    <subcellularLocation>
        <location evidence="2">Cytoplasmic vesicle</location>
        <location evidence="2">COPI-coated vesicle membrane</location>
        <topology evidence="2">Peripheral membrane protein</topology>
        <orientation evidence="2">Cytoplasmic side</orientation>
    </subcellularLocation>
    <subcellularLocation>
        <location evidence="1">Golgi apparatus membrane</location>
        <topology evidence="1">Peripheral membrane protein</topology>
        <orientation evidence="1">Cytoplasmic side</orientation>
    </subcellularLocation>
</comment>
<dbReference type="GO" id="GO:0015031">
    <property type="term" value="P:protein transport"/>
    <property type="evidence" value="ECO:0007669"/>
    <property type="project" value="UniProtKB-UniRule"/>
</dbReference>
<dbReference type="InterPro" id="IPR006822">
    <property type="entry name" value="Coatomer_esu"/>
</dbReference>
<organism evidence="12 13">
    <name type="scientific">Colletotrichum destructivum</name>
    <dbReference type="NCBI Taxonomy" id="34406"/>
    <lineage>
        <taxon>Eukaryota</taxon>
        <taxon>Fungi</taxon>
        <taxon>Dikarya</taxon>
        <taxon>Ascomycota</taxon>
        <taxon>Pezizomycotina</taxon>
        <taxon>Sordariomycetes</taxon>
        <taxon>Hypocreomycetidae</taxon>
        <taxon>Glomerellales</taxon>
        <taxon>Glomerellaceae</taxon>
        <taxon>Colletotrichum</taxon>
        <taxon>Colletotrichum destructivum species complex</taxon>
    </lineage>
</organism>
<dbReference type="EMBL" id="CP137313">
    <property type="protein sequence ID" value="WQF89057.1"/>
    <property type="molecule type" value="Genomic_DNA"/>
</dbReference>
<keyword evidence="6 11" id="KW-0931">ER-Golgi transport</keyword>
<evidence type="ECO:0000256" key="7">
    <source>
        <dbReference type="ARBA" id="ARBA00022927"/>
    </source>
</evidence>
<dbReference type="GO" id="GO:0006890">
    <property type="term" value="P:retrograde vesicle-mediated transport, Golgi to endoplasmic reticulum"/>
    <property type="evidence" value="ECO:0007669"/>
    <property type="project" value="UniProtKB-UniRule"/>
</dbReference>
<sequence length="294" mass="31522">MDPYSAEGELINIHNHFHQGQYQEVIDYDTSALSPENELPARVLVLRARIALGQTEDVLADVQGEKEPELVAIGALAESALGKTDSAVKTIEKLAASEGENTTVQIVGGTVLQAAGKSEEALALLSQHQGSLDAVALIVQIHLQQNRNDLALKEVTAARRWAQDSLLVNLAESWVGLRQGGDKYQQAFYVFEELAQAPATSSIATLVSQAVAELHLGRTEEAQAALDQALAKDASYAQAIANLLVLTVISGKDSKEITEKLKAADPQHQFLADLEEKSALFDKAATKYSAKVSA</sequence>
<keyword evidence="13" id="KW-1185">Reference proteome</keyword>
<dbReference type="FunFam" id="1.25.40.10:FF:000613">
    <property type="entry name" value="Coatomer subunit epsilon"/>
    <property type="match status" value="1"/>
</dbReference>
<evidence type="ECO:0000256" key="1">
    <source>
        <dbReference type="ARBA" id="ARBA00004255"/>
    </source>
</evidence>
<keyword evidence="9 11" id="KW-0472">Membrane</keyword>
<evidence type="ECO:0000256" key="9">
    <source>
        <dbReference type="ARBA" id="ARBA00023136"/>
    </source>
</evidence>
<dbReference type="InterPro" id="IPR011990">
    <property type="entry name" value="TPR-like_helical_dom_sf"/>
</dbReference>
<evidence type="ECO:0000256" key="3">
    <source>
        <dbReference type="ARBA" id="ARBA00008827"/>
    </source>
</evidence>
<comment type="similarity">
    <text evidence="3 11">Belongs to the COPE family.</text>
</comment>
<dbReference type="AlphaFoldDB" id="A0AAX4J0Y6"/>
<dbReference type="GO" id="GO:0000139">
    <property type="term" value="C:Golgi membrane"/>
    <property type="evidence" value="ECO:0007669"/>
    <property type="project" value="UniProtKB-SubCell"/>
</dbReference>
<name>A0AAX4J0Y6_9PEZI</name>
<dbReference type="KEGG" id="cdet:87950571"/>
<evidence type="ECO:0000256" key="6">
    <source>
        <dbReference type="ARBA" id="ARBA00022892"/>
    </source>
</evidence>
<gene>
    <name evidence="12" type="ORF">CDEST_14071</name>
</gene>
<evidence type="ECO:0000256" key="2">
    <source>
        <dbReference type="ARBA" id="ARBA00004347"/>
    </source>
</evidence>
<evidence type="ECO:0000256" key="8">
    <source>
        <dbReference type="ARBA" id="ARBA00023034"/>
    </source>
</evidence>
<proteinExistence type="inferred from homology"/>
<accession>A0AAX4J0Y6</accession>
<comment type="function">
    <text evidence="11">The coatomer is a cytosolic protein complex that binds to dilysine motifs and reversibly associates with Golgi non-clathrin-coated vesicles, which further mediate biosynthetic protein transport from the ER, via the Golgi up to the trans Golgi network. The coatomer complex is required for budding from Golgi membranes, and is essential for the retrograde Golgi-to-ER transport of dilysine-tagged proteins.</text>
</comment>
<dbReference type="GO" id="GO:0030126">
    <property type="term" value="C:COPI vesicle coat"/>
    <property type="evidence" value="ECO:0007669"/>
    <property type="project" value="TreeGrafter"/>
</dbReference>
<keyword evidence="5 11" id="KW-0963">Cytoplasm</keyword>
<dbReference type="Proteomes" id="UP001322277">
    <property type="component" value="Chromosome 9"/>
</dbReference>
<keyword evidence="8 11" id="KW-0333">Golgi apparatus</keyword>
<evidence type="ECO:0000256" key="10">
    <source>
        <dbReference type="ARBA" id="ARBA00023329"/>
    </source>
</evidence>
<dbReference type="GO" id="GO:0005198">
    <property type="term" value="F:structural molecule activity"/>
    <property type="evidence" value="ECO:0007669"/>
    <property type="project" value="UniProtKB-UniRule"/>
</dbReference>